<dbReference type="AlphaFoldDB" id="A0AA35VWG9"/>
<organism evidence="1 2">
    <name type="scientific">Lactuca saligna</name>
    <name type="common">Willowleaf lettuce</name>
    <dbReference type="NCBI Taxonomy" id="75948"/>
    <lineage>
        <taxon>Eukaryota</taxon>
        <taxon>Viridiplantae</taxon>
        <taxon>Streptophyta</taxon>
        <taxon>Embryophyta</taxon>
        <taxon>Tracheophyta</taxon>
        <taxon>Spermatophyta</taxon>
        <taxon>Magnoliopsida</taxon>
        <taxon>eudicotyledons</taxon>
        <taxon>Gunneridae</taxon>
        <taxon>Pentapetalae</taxon>
        <taxon>asterids</taxon>
        <taxon>campanulids</taxon>
        <taxon>Asterales</taxon>
        <taxon>Asteraceae</taxon>
        <taxon>Cichorioideae</taxon>
        <taxon>Cichorieae</taxon>
        <taxon>Lactucinae</taxon>
        <taxon>Lactuca</taxon>
    </lineage>
</organism>
<accession>A0AA35VWG9</accession>
<dbReference type="Proteomes" id="UP001177003">
    <property type="component" value="Chromosome 1"/>
</dbReference>
<proteinExistence type="predicted"/>
<protein>
    <submittedName>
        <fullName evidence="1">Uncharacterized protein</fullName>
    </submittedName>
</protein>
<keyword evidence="2" id="KW-1185">Reference proteome</keyword>
<gene>
    <name evidence="1" type="ORF">LSALG_LOCUS10024</name>
</gene>
<name>A0AA35VWG9_LACSI</name>
<dbReference type="EMBL" id="OX465077">
    <property type="protein sequence ID" value="CAI9269667.1"/>
    <property type="molecule type" value="Genomic_DNA"/>
</dbReference>
<evidence type="ECO:0000313" key="1">
    <source>
        <dbReference type="EMBL" id="CAI9269667.1"/>
    </source>
</evidence>
<reference evidence="1" key="1">
    <citation type="submission" date="2023-04" db="EMBL/GenBank/DDBJ databases">
        <authorList>
            <person name="Vijverberg K."/>
            <person name="Xiong W."/>
            <person name="Schranz E."/>
        </authorList>
    </citation>
    <scope>NUCLEOTIDE SEQUENCE</scope>
</reference>
<sequence>MEGEQQGIQFHQVLVAHWRIKDEPEEPNEEKGVEEACSEPHQLEASSNFRMFQGVDTDYLRALGEAVINLKLQLIMAKARVARTERKVEVITQEADELAKLLVRHLDD</sequence>
<evidence type="ECO:0000313" key="2">
    <source>
        <dbReference type="Proteomes" id="UP001177003"/>
    </source>
</evidence>